<feature type="signal peptide" evidence="2">
    <location>
        <begin position="1"/>
        <end position="19"/>
    </location>
</feature>
<keyword evidence="2" id="KW-0732">Signal</keyword>
<feature type="compositionally biased region" description="Low complexity" evidence="1">
    <location>
        <begin position="707"/>
        <end position="719"/>
    </location>
</feature>
<evidence type="ECO:0000256" key="1">
    <source>
        <dbReference type="SAM" id="MobiDB-lite"/>
    </source>
</evidence>
<organism evidence="3">
    <name type="scientific">Daphnia magna</name>
    <dbReference type="NCBI Taxonomy" id="35525"/>
    <lineage>
        <taxon>Eukaryota</taxon>
        <taxon>Metazoa</taxon>
        <taxon>Ecdysozoa</taxon>
        <taxon>Arthropoda</taxon>
        <taxon>Crustacea</taxon>
        <taxon>Branchiopoda</taxon>
        <taxon>Diplostraca</taxon>
        <taxon>Cladocera</taxon>
        <taxon>Anomopoda</taxon>
        <taxon>Daphniidae</taxon>
        <taxon>Daphnia</taxon>
    </lineage>
</organism>
<proteinExistence type="predicted"/>
<evidence type="ECO:0000313" key="3">
    <source>
        <dbReference type="EMBL" id="JAL52096.1"/>
    </source>
</evidence>
<feature type="chain" id="PRO_5007423555" evidence="2">
    <location>
        <begin position="20"/>
        <end position="1313"/>
    </location>
</feature>
<sequence length="1313" mass="140133">MAPAKFALVLAVLLSAALGQLFNQDVMESKHRAVGYRLPPPMYVRQLGPNYNIHHAQHLPSNPIPYTLHRPPGPVHHVRPVHVVPHVHHLPAYQIPYPAPRQTSNYAVPVPPTRTYPVQLASRPYVTPTTPRPAFPSPVHPPRSPHSHPNYVKPQHAAVAPYPPVRPVPTRAPFYPSAPSPLTPKPAPPVGLSLLDLPWVKPLYARNQVPPKPYYYGNPSTWHLQTKEIKPAPVVIKQEDTGVSISSVGSPLPKTVTNTLPSAVANDDIEVREIPREATAFNVAAPVSVATTTQRPINVVISDDSGEDIRVIQVVSTPAPMRTTPPAMIQQIPASDLRVSLAMTTARPATPVVVLDNSDEDVRFIQQELPVPATASVSASAAVPLSIVDDSGEDIRIVQQVQVGNVPVTSPRTPTKTANSLGTNMAEGLGLRNVPQGMSLSPLSVTSSVVSAPQVQTISLVVSDESGEDILRQVPVSNGPVVGPRLTTTLRPEASVVVVDSSDEDVGLGRLSQQGSGPVFSTLNAGTMTTQSPRISVSISDNSNEELTIVQRVPISNVAVPTSRSAMTGTSSSFTVVDTSDEDIVLRNVPQEVNRPLSSATRPVVPLNVFDDSVEDLRIVQQVPVPNVSVTPPSTMTRPSASFVILDRSDEDVGLERIRQPTSGPFSSVTNPGTLTQQPAFTSVSISDNSEEDLRIVQRVPVSSVSVSRGPVPVRTSRPTMTGTSSFTVVDTSDEEIVLRNVPQQVNRPLSSASNQVVPAATVFDDSIEDLRIVQQVPVSNVSVSRSPASNVPVPSSRSTATGTSTFTVVVDTSDEDVVLRNIPQEVNRPLLSGSLQVVPATVFDDSVEDLRIVQQVPVSNIPITPPSTTTRPVTSFVVLDRSEEDVLLRDIPQQTISLSSGSASVPTTQTRNRPLVFLDNSAEDVQIVRQGSISNAGTSSLQAVLSNIQGNSLEVPDNSNEDFELRLISQPVSVPTLSSPGTPQSMTTPRFLLVDSDEDVQIVQQIILSNNSTSVAETPRIVLRDSAEDFQTNRRVPQPTVSLSGSAQSAGIAPLLRLVDSAEDIQVTREVSLSSVPLSSPVPAAGQTQPSFLVDSAEDIQIVQQIALSNTSSSGTVAETPRIFLRDSAEDFQIDRRIPQPTVSLSGPTQSAGTAPLVRLVDSDEDAQVAREVPLSTVVLSAPVSSTGQTPLSFLVDSEEDTRIVQGNPLSNFSLSGPTSTGAGPVVLLVDSAEDAQQFLRSNVSLSSTTNSRLVLVESAEDIESPVSPLLQAANRVQIQERDLDDDRSDEDIETRVTISGGSIVLVNPTSV</sequence>
<name>A0A0P5L050_9CRUS</name>
<protein>
    <submittedName>
        <fullName evidence="3">Uncharacterized protein</fullName>
    </submittedName>
</protein>
<feature type="region of interest" description="Disordered" evidence="1">
    <location>
        <begin position="127"/>
        <end position="154"/>
    </location>
</feature>
<feature type="region of interest" description="Disordered" evidence="1">
    <location>
        <begin position="707"/>
        <end position="726"/>
    </location>
</feature>
<dbReference type="EMBL" id="GDIQ01099630">
    <property type="protein sequence ID" value="JAL52096.1"/>
    <property type="molecule type" value="Transcribed_RNA"/>
</dbReference>
<feature type="compositionally biased region" description="Pro residues" evidence="1">
    <location>
        <begin position="130"/>
        <end position="144"/>
    </location>
</feature>
<evidence type="ECO:0000256" key="2">
    <source>
        <dbReference type="SAM" id="SignalP"/>
    </source>
</evidence>
<accession>A0A0P5L050</accession>
<reference evidence="3" key="1">
    <citation type="submission" date="2015-10" db="EMBL/GenBank/DDBJ databases">
        <title>EvidentialGene: Evidence-directed Construction of Complete mRNA Transcriptomes without Genomes.</title>
        <authorList>
            <person name="Gilbert D.G."/>
        </authorList>
    </citation>
    <scope>NUCLEOTIDE SEQUENCE</scope>
</reference>
<dbReference type="OrthoDB" id="6371722at2759"/>